<accession>A0A9X2Q9N9</accession>
<protein>
    <submittedName>
        <fullName evidence="3">Parallel beta-helix repeat protein</fullName>
    </submittedName>
</protein>
<dbReference type="Gene3D" id="2.160.20.10">
    <property type="entry name" value="Single-stranded right-handed beta-helix, Pectin lyase-like"/>
    <property type="match status" value="1"/>
</dbReference>
<dbReference type="SUPFAM" id="SSF49478">
    <property type="entry name" value="Cna protein B-type domain"/>
    <property type="match status" value="1"/>
</dbReference>
<sequence>MHFGSARAALLLGCALAFVSAACDSEGGMGTDSETGPESIEAVVSGKVRETGSDVPIGGADVAVFRPDEDQRLGQATTDSNGSYEVAFMVPGDDAPGQLAIEMDAEGFTAKTDTTGFDPSLTRDVSLEAVCISSGEGSAIQAALDGGRDAMLCKGAEFDVRQKLDYTTGGQSIYTEGLPTKEDRAVLNIGTPDLTTVIKETDQANVELKSVVVDGNRPEYGYKDGEALLIFGRDARGATVEDVKAKHTRSWSALHLPRWGGECPGITVKSSTFGPAGTADGRWADGISLACENADVTGNRIVDATDGGIVIFGATGSTVKENTIVAKNRTLLGGINMVDYGNDGNAIHSDYSGTTVEGNTIDAEGALIKIALGMGPSVWNWCHHAGDRNRGGTVKNNTLEGDHMGYGFVVDGVTNWTVTGNTDNSSHAGVPGRGCAGNSMPEPKGFLINRDRSEGTFQDSFQDPGVPLHGGLEINAGGS</sequence>
<name>A0A9X2Q9N9_9BACT</name>
<evidence type="ECO:0000313" key="4">
    <source>
        <dbReference type="Proteomes" id="UP001155027"/>
    </source>
</evidence>
<keyword evidence="2" id="KW-0732">Signal</keyword>
<feature type="chain" id="PRO_5040790160" evidence="2">
    <location>
        <begin position="22"/>
        <end position="479"/>
    </location>
</feature>
<evidence type="ECO:0000256" key="1">
    <source>
        <dbReference type="SAM" id="MobiDB-lite"/>
    </source>
</evidence>
<evidence type="ECO:0000313" key="3">
    <source>
        <dbReference type="EMBL" id="MCS3679266.1"/>
    </source>
</evidence>
<evidence type="ECO:0000256" key="2">
    <source>
        <dbReference type="SAM" id="SignalP"/>
    </source>
</evidence>
<feature type="region of interest" description="Disordered" evidence="1">
    <location>
        <begin position="423"/>
        <end position="444"/>
    </location>
</feature>
<dbReference type="InterPro" id="IPR006626">
    <property type="entry name" value="PbH1"/>
</dbReference>
<gene>
    <name evidence="3" type="ORF">GGP71_003215</name>
</gene>
<dbReference type="SMART" id="SM00710">
    <property type="entry name" value="PbH1"/>
    <property type="match status" value="4"/>
</dbReference>
<proteinExistence type="predicted"/>
<dbReference type="PROSITE" id="PS51257">
    <property type="entry name" value="PROKAR_LIPOPROTEIN"/>
    <property type="match status" value="1"/>
</dbReference>
<dbReference type="EMBL" id="JANUAU010000015">
    <property type="protein sequence ID" value="MCS3679266.1"/>
    <property type="molecule type" value="Genomic_DNA"/>
</dbReference>
<dbReference type="AlphaFoldDB" id="A0A9X2Q9N9"/>
<dbReference type="InterPro" id="IPR011050">
    <property type="entry name" value="Pectin_lyase_fold/virulence"/>
</dbReference>
<organism evidence="3 4">
    <name type="scientific">Salinibacter ruber</name>
    <dbReference type="NCBI Taxonomy" id="146919"/>
    <lineage>
        <taxon>Bacteria</taxon>
        <taxon>Pseudomonadati</taxon>
        <taxon>Rhodothermota</taxon>
        <taxon>Rhodothermia</taxon>
        <taxon>Rhodothermales</taxon>
        <taxon>Salinibacteraceae</taxon>
        <taxon>Salinibacter</taxon>
    </lineage>
</organism>
<dbReference type="InterPro" id="IPR012334">
    <property type="entry name" value="Pectin_lyas_fold"/>
</dbReference>
<feature type="region of interest" description="Disordered" evidence="1">
    <location>
        <begin position="460"/>
        <end position="479"/>
    </location>
</feature>
<dbReference type="Proteomes" id="UP001155027">
    <property type="component" value="Unassembled WGS sequence"/>
</dbReference>
<dbReference type="SUPFAM" id="SSF51126">
    <property type="entry name" value="Pectin lyase-like"/>
    <property type="match status" value="1"/>
</dbReference>
<feature type="signal peptide" evidence="2">
    <location>
        <begin position="1"/>
        <end position="21"/>
    </location>
</feature>
<dbReference type="RefSeq" id="WP_259081076.1">
    <property type="nucleotide sequence ID" value="NZ_JANUAU010000015.1"/>
</dbReference>
<reference evidence="3" key="1">
    <citation type="submission" date="2022-08" db="EMBL/GenBank/DDBJ databases">
        <title>Genomic Encyclopedia of Type Strains, Phase V (KMG-V): Genome sequencing to study the core and pangenomes of soil and plant-associated prokaryotes.</title>
        <authorList>
            <person name="Whitman W."/>
        </authorList>
    </citation>
    <scope>NUCLEOTIDE SEQUENCE</scope>
    <source>
        <strain evidence="3">0</strain>
    </source>
</reference>
<comment type="caution">
    <text evidence="3">The sequence shown here is derived from an EMBL/GenBank/DDBJ whole genome shotgun (WGS) entry which is preliminary data.</text>
</comment>
<dbReference type="Gene3D" id="2.60.40.1120">
    <property type="entry name" value="Carboxypeptidase-like, regulatory domain"/>
    <property type="match status" value="1"/>
</dbReference>